<dbReference type="RefSeq" id="WP_355397532.1">
    <property type="nucleotide sequence ID" value="NZ_JBEGHN010000016.1"/>
</dbReference>
<feature type="compositionally biased region" description="Basic and acidic residues" evidence="1">
    <location>
        <begin position="96"/>
        <end position="106"/>
    </location>
</feature>
<reference evidence="2 3" key="1">
    <citation type="submission" date="2024-06" db="EMBL/GenBank/DDBJ databases">
        <title>The Natural Products Discovery Center: Release of the First 8490 Sequenced Strains for Exploring Actinobacteria Biosynthetic Diversity.</title>
        <authorList>
            <person name="Kalkreuter E."/>
            <person name="Kautsar S.A."/>
            <person name="Yang D."/>
            <person name="Bader C.D."/>
            <person name="Teijaro C.N."/>
            <person name="Fluegel L."/>
            <person name="Davis C.M."/>
            <person name="Simpson J.R."/>
            <person name="Lauterbach L."/>
            <person name="Steele A.D."/>
            <person name="Gui C."/>
            <person name="Meng S."/>
            <person name="Li G."/>
            <person name="Viehrig K."/>
            <person name="Ye F."/>
            <person name="Su P."/>
            <person name="Kiefer A.F."/>
            <person name="Nichols A."/>
            <person name="Cepeda A.J."/>
            <person name="Yan W."/>
            <person name="Fan B."/>
            <person name="Jiang Y."/>
            <person name="Adhikari A."/>
            <person name="Zheng C.-J."/>
            <person name="Schuster L."/>
            <person name="Cowan T.M."/>
            <person name="Smanski M.J."/>
            <person name="Chevrette M.G."/>
            <person name="De Carvalho L.P.S."/>
            <person name="Shen B."/>
        </authorList>
    </citation>
    <scope>NUCLEOTIDE SEQUENCE [LARGE SCALE GENOMIC DNA]</scope>
    <source>
        <strain evidence="2 3">NPDC006434</strain>
    </source>
</reference>
<evidence type="ECO:0000313" key="2">
    <source>
        <dbReference type="EMBL" id="MET9846165.1"/>
    </source>
</evidence>
<evidence type="ECO:0000256" key="1">
    <source>
        <dbReference type="SAM" id="MobiDB-lite"/>
    </source>
</evidence>
<keyword evidence="3" id="KW-1185">Reference proteome</keyword>
<proteinExistence type="predicted"/>
<feature type="region of interest" description="Disordered" evidence="1">
    <location>
        <begin position="94"/>
        <end position="121"/>
    </location>
</feature>
<organism evidence="2 3">
    <name type="scientific">Streptomyces ossamyceticus</name>
    <dbReference type="NCBI Taxonomy" id="249581"/>
    <lineage>
        <taxon>Bacteria</taxon>
        <taxon>Bacillati</taxon>
        <taxon>Actinomycetota</taxon>
        <taxon>Actinomycetes</taxon>
        <taxon>Kitasatosporales</taxon>
        <taxon>Streptomycetaceae</taxon>
        <taxon>Streptomyces</taxon>
    </lineage>
</organism>
<sequence length="121" mass="13109">MRIRDGRVDDVDSTPEVRWAPHVGAGLAEVRVVAADPATAQRVARVLRRVFPCDEPRSYPAGADGRGTLLHLTVDTRLATGSTHKAAPWLYSSRSQGERTHIDEPCTHAAQPAPGEYRTGA</sequence>
<comment type="caution">
    <text evidence="2">The sequence shown here is derived from an EMBL/GenBank/DDBJ whole genome shotgun (WGS) entry which is preliminary data.</text>
</comment>
<protein>
    <submittedName>
        <fullName evidence="2">Uncharacterized protein</fullName>
    </submittedName>
</protein>
<dbReference type="EMBL" id="JBEXPZ010000019">
    <property type="protein sequence ID" value="MET9846165.1"/>
    <property type="molecule type" value="Genomic_DNA"/>
</dbReference>
<gene>
    <name evidence="2" type="ORF">ABZZ21_16695</name>
</gene>
<evidence type="ECO:0000313" key="3">
    <source>
        <dbReference type="Proteomes" id="UP001550210"/>
    </source>
</evidence>
<accession>A0ABV2UX75</accession>
<dbReference type="Proteomes" id="UP001550210">
    <property type="component" value="Unassembled WGS sequence"/>
</dbReference>
<name>A0ABV2UX75_9ACTN</name>